<dbReference type="GO" id="GO:0005654">
    <property type="term" value="C:nucleoplasm"/>
    <property type="evidence" value="ECO:0007669"/>
    <property type="project" value="TreeGrafter"/>
</dbReference>
<reference evidence="2 3" key="1">
    <citation type="submission" date="2020-02" db="EMBL/GenBank/DDBJ databases">
        <authorList>
            <person name="Ma Q."/>
            <person name="Huang Y."/>
            <person name="Song X."/>
            <person name="Pei D."/>
        </authorList>
    </citation>
    <scope>NUCLEOTIDE SEQUENCE [LARGE SCALE GENOMIC DNA]</scope>
    <source>
        <strain evidence="2">Sxm20200214</strain>
        <tissue evidence="2">Leaf</tissue>
    </source>
</reference>
<name>A0A8X8B293_BRACI</name>
<dbReference type="PANTHER" id="PTHR21689:SF5">
    <property type="entry name" value="PROTEIN ALWAYS EARLY 1-RELATED"/>
    <property type="match status" value="1"/>
</dbReference>
<keyword evidence="3" id="KW-1185">Reference proteome</keyword>
<dbReference type="OrthoDB" id="1706367at2759"/>
<dbReference type="GO" id="GO:0006357">
    <property type="term" value="P:regulation of transcription by RNA polymerase II"/>
    <property type="evidence" value="ECO:0007669"/>
    <property type="project" value="TreeGrafter"/>
</dbReference>
<accession>A0A8X8B293</accession>
<dbReference type="GO" id="GO:0017053">
    <property type="term" value="C:transcription repressor complex"/>
    <property type="evidence" value="ECO:0007669"/>
    <property type="project" value="InterPro"/>
</dbReference>
<dbReference type="GO" id="GO:0006351">
    <property type="term" value="P:DNA-templated transcription"/>
    <property type="evidence" value="ECO:0007669"/>
    <property type="project" value="InterPro"/>
</dbReference>
<dbReference type="EMBL" id="JAAMPC010000004">
    <property type="protein sequence ID" value="KAG2318327.1"/>
    <property type="molecule type" value="Genomic_DNA"/>
</dbReference>
<organism evidence="2 3">
    <name type="scientific">Brassica carinata</name>
    <name type="common">Ethiopian mustard</name>
    <name type="synonym">Abyssinian cabbage</name>
    <dbReference type="NCBI Taxonomy" id="52824"/>
    <lineage>
        <taxon>Eukaryota</taxon>
        <taxon>Viridiplantae</taxon>
        <taxon>Streptophyta</taxon>
        <taxon>Embryophyta</taxon>
        <taxon>Tracheophyta</taxon>
        <taxon>Spermatophyta</taxon>
        <taxon>Magnoliopsida</taxon>
        <taxon>eudicotyledons</taxon>
        <taxon>Gunneridae</taxon>
        <taxon>Pentapetalae</taxon>
        <taxon>rosids</taxon>
        <taxon>malvids</taxon>
        <taxon>Brassicales</taxon>
        <taxon>Brassicaceae</taxon>
        <taxon>Brassiceae</taxon>
        <taxon>Brassica</taxon>
    </lineage>
</organism>
<dbReference type="Proteomes" id="UP000886595">
    <property type="component" value="Unassembled WGS sequence"/>
</dbReference>
<dbReference type="GO" id="GO:0051726">
    <property type="term" value="P:regulation of cell cycle"/>
    <property type="evidence" value="ECO:0007669"/>
    <property type="project" value="TreeGrafter"/>
</dbReference>
<evidence type="ECO:0000313" key="3">
    <source>
        <dbReference type="Proteomes" id="UP000886595"/>
    </source>
</evidence>
<dbReference type="InterPro" id="IPR010561">
    <property type="entry name" value="LIN-9/ALY1"/>
</dbReference>
<gene>
    <name evidence="2" type="ORF">Bca52824_021449</name>
</gene>
<feature type="region of interest" description="Disordered" evidence="1">
    <location>
        <begin position="184"/>
        <end position="227"/>
    </location>
</feature>
<sequence>MGFIDYLNHVGLGHIRRLTRLERSVIKSSLGRARRFAERIQCLSIKKEAQLSGVSVIFPPCGLENVDFSMNQSLNQGDMVAPILHGKVLASPHQTSQPCIINYSKGREAEIQRVLALQHALDEKEMEPEMVEIVKGSKTRAQAMVDAAIKAASSVKEGEDAIKMIQEALDMVGKHQPLRSSVVKHEEHANGGVEHHQNPSPSSDASKPVANNDFISQDGSEKNEAQMPSELVTSCVASWLMIQMCTERQYPPSDVAQLIDTAVTSLQPRCPQNLPIYREIQMCMGRIKTQILSLVPS</sequence>
<comment type="caution">
    <text evidence="2">The sequence shown here is derived from an EMBL/GenBank/DDBJ whole genome shotgun (WGS) entry which is preliminary data.</text>
</comment>
<dbReference type="PANTHER" id="PTHR21689">
    <property type="entry name" value="LIN-9"/>
    <property type="match status" value="1"/>
</dbReference>
<feature type="compositionally biased region" description="Basic and acidic residues" evidence="1">
    <location>
        <begin position="184"/>
        <end position="197"/>
    </location>
</feature>
<proteinExistence type="predicted"/>
<evidence type="ECO:0000313" key="2">
    <source>
        <dbReference type="EMBL" id="KAG2318327.1"/>
    </source>
</evidence>
<protein>
    <submittedName>
        <fullName evidence="2">Uncharacterized protein</fullName>
    </submittedName>
</protein>
<evidence type="ECO:0000256" key="1">
    <source>
        <dbReference type="SAM" id="MobiDB-lite"/>
    </source>
</evidence>
<dbReference type="AlphaFoldDB" id="A0A8X8B293"/>
<dbReference type="GO" id="GO:0003677">
    <property type="term" value="F:DNA binding"/>
    <property type="evidence" value="ECO:0007669"/>
    <property type="project" value="TreeGrafter"/>
</dbReference>